<reference evidence="2 3" key="1">
    <citation type="journal article" date="2018" name="Nat. Ecol. Evol.">
        <title>Pezizomycetes genomes reveal the molecular basis of ectomycorrhizal truffle lifestyle.</title>
        <authorList>
            <person name="Murat C."/>
            <person name="Payen T."/>
            <person name="Noel B."/>
            <person name="Kuo A."/>
            <person name="Morin E."/>
            <person name="Chen J."/>
            <person name="Kohler A."/>
            <person name="Krizsan K."/>
            <person name="Balestrini R."/>
            <person name="Da Silva C."/>
            <person name="Montanini B."/>
            <person name="Hainaut M."/>
            <person name="Levati E."/>
            <person name="Barry K.W."/>
            <person name="Belfiori B."/>
            <person name="Cichocki N."/>
            <person name="Clum A."/>
            <person name="Dockter R.B."/>
            <person name="Fauchery L."/>
            <person name="Guy J."/>
            <person name="Iotti M."/>
            <person name="Le Tacon F."/>
            <person name="Lindquist E.A."/>
            <person name="Lipzen A."/>
            <person name="Malagnac F."/>
            <person name="Mello A."/>
            <person name="Molinier V."/>
            <person name="Miyauchi S."/>
            <person name="Poulain J."/>
            <person name="Riccioni C."/>
            <person name="Rubini A."/>
            <person name="Sitrit Y."/>
            <person name="Splivallo R."/>
            <person name="Traeger S."/>
            <person name="Wang M."/>
            <person name="Zifcakova L."/>
            <person name="Wipf D."/>
            <person name="Zambonelli A."/>
            <person name="Paolocci F."/>
            <person name="Nowrousian M."/>
            <person name="Ottonello S."/>
            <person name="Baldrian P."/>
            <person name="Spatafora J.W."/>
            <person name="Henrissat B."/>
            <person name="Nagy L.G."/>
            <person name="Aury J.M."/>
            <person name="Wincker P."/>
            <person name="Grigoriev I.V."/>
            <person name="Bonfante P."/>
            <person name="Martin F.M."/>
        </authorList>
    </citation>
    <scope>NUCLEOTIDE SEQUENCE [LARGE SCALE GENOMIC DNA]</scope>
    <source>
        <strain evidence="2 3">RN42</strain>
    </source>
</reference>
<dbReference type="InterPro" id="IPR036047">
    <property type="entry name" value="F-box-like_dom_sf"/>
</dbReference>
<feature type="compositionally biased region" description="Basic and acidic residues" evidence="1">
    <location>
        <begin position="346"/>
        <end position="355"/>
    </location>
</feature>
<gene>
    <name evidence="2" type="ORF">BJ508DRAFT_323722</name>
</gene>
<feature type="region of interest" description="Disordered" evidence="1">
    <location>
        <begin position="430"/>
        <end position="452"/>
    </location>
</feature>
<accession>A0A3N4IF85</accession>
<dbReference type="AlphaFoldDB" id="A0A3N4IF85"/>
<evidence type="ECO:0008006" key="4">
    <source>
        <dbReference type="Google" id="ProtNLM"/>
    </source>
</evidence>
<dbReference type="SUPFAM" id="SSF81383">
    <property type="entry name" value="F-box domain"/>
    <property type="match status" value="1"/>
</dbReference>
<feature type="compositionally biased region" description="Acidic residues" evidence="1">
    <location>
        <begin position="331"/>
        <end position="345"/>
    </location>
</feature>
<dbReference type="EMBL" id="ML119659">
    <property type="protein sequence ID" value="RPA84459.1"/>
    <property type="molecule type" value="Genomic_DNA"/>
</dbReference>
<dbReference type="Proteomes" id="UP000275078">
    <property type="component" value="Unassembled WGS sequence"/>
</dbReference>
<evidence type="ECO:0000256" key="1">
    <source>
        <dbReference type="SAM" id="MobiDB-lite"/>
    </source>
</evidence>
<keyword evidence="3" id="KW-1185">Reference proteome</keyword>
<protein>
    <recommendedName>
        <fullName evidence="4">F-box domain-containing protein</fullName>
    </recommendedName>
</protein>
<evidence type="ECO:0000313" key="3">
    <source>
        <dbReference type="Proteomes" id="UP000275078"/>
    </source>
</evidence>
<feature type="compositionally biased region" description="Low complexity" evidence="1">
    <location>
        <begin position="433"/>
        <end position="442"/>
    </location>
</feature>
<name>A0A3N4IF85_ASCIM</name>
<evidence type="ECO:0000313" key="2">
    <source>
        <dbReference type="EMBL" id="RPA84459.1"/>
    </source>
</evidence>
<feature type="region of interest" description="Disordered" evidence="1">
    <location>
        <begin position="322"/>
        <end position="355"/>
    </location>
</feature>
<organism evidence="2 3">
    <name type="scientific">Ascobolus immersus RN42</name>
    <dbReference type="NCBI Taxonomy" id="1160509"/>
    <lineage>
        <taxon>Eukaryota</taxon>
        <taxon>Fungi</taxon>
        <taxon>Dikarya</taxon>
        <taxon>Ascomycota</taxon>
        <taxon>Pezizomycotina</taxon>
        <taxon>Pezizomycetes</taxon>
        <taxon>Pezizales</taxon>
        <taxon>Ascobolaceae</taxon>
        <taxon>Ascobolus</taxon>
    </lineage>
</organism>
<feature type="region of interest" description="Disordered" evidence="1">
    <location>
        <begin position="34"/>
        <end position="54"/>
    </location>
</feature>
<proteinExistence type="predicted"/>
<sequence>MSAGAATQPFSRRFLQYRSEHALHRGLGTRLAAAGSSNQKPFGKQGKQIMPFKDDPTNRIRSIMSIPTEIRILIYGHCTAFTLLQLSHTSRHLRQELNNPPLFRPPPCVRGQSKKTAARLLSRAGVVNKSFGYNDHHWHFRSKLDREKRKLLHPDPRDFINHFEYARELEYLIREFSEKYADREFEELEPLPLCLWNIKKISSPQEALLYVEQMKDSYYRRKRMLYKVRSTWQRALFIEPRAVCYTCWRASKDWKKGLVTFDERTSSGWDINEVSWIQKARRYVYGRVPFAEKHLGQRICMCHCLSFIGNKVRYAGGYAESEPCSGSEIGNESESESEVEAEVEEAESRDSVEVKHDEAMRSWRYPPQKRSREQGAISEWLAQGVALVTTAVLSQNQQMSHYPDGYTPDGWEYRRDLRHNYWPSHIDSHEAWQQSQRQQPSQAAYESSQQDLARMREGHEMPWWERQARTERLRNEPRYYESGFSLDFVTAARKNGYKERNAEMGGKECKHWSREIKDVSVPDPSLRKGYRIEARWFCPMCGLRW</sequence>